<dbReference type="PROSITE" id="PS50994">
    <property type="entry name" value="INTEGRASE"/>
    <property type="match status" value="1"/>
</dbReference>
<dbReference type="SUPFAM" id="SSF53098">
    <property type="entry name" value="Ribonuclease H-like"/>
    <property type="match status" value="1"/>
</dbReference>
<dbReference type="RefSeq" id="WP_317976221.1">
    <property type="nucleotide sequence ID" value="NZ_BTFW01000002.1"/>
</dbReference>
<dbReference type="InterPro" id="IPR047797">
    <property type="entry name" value="ISNCY_transpos"/>
</dbReference>
<feature type="domain" description="Integrase catalytic" evidence="1">
    <location>
        <begin position="129"/>
        <end position="313"/>
    </location>
</feature>
<comment type="caution">
    <text evidence="2">The sequence shown here is derived from an EMBL/GenBank/DDBJ whole genome shotgun (WGS) entry which is preliminary data.</text>
</comment>
<dbReference type="InterPro" id="IPR036397">
    <property type="entry name" value="RNaseH_sf"/>
</dbReference>
<dbReference type="SUPFAM" id="SSF46689">
    <property type="entry name" value="Homeodomain-like"/>
    <property type="match status" value="1"/>
</dbReference>
<dbReference type="PANTHER" id="PTHR35004">
    <property type="entry name" value="TRANSPOSASE RV3428C-RELATED"/>
    <property type="match status" value="1"/>
</dbReference>
<name>A0ABQ6PC02_9SPHN</name>
<sequence length="357" mass="41053">MTVLAMSAAEITRFDTLMRLDRGEIRVTDAMELLGLARRQVYRLLSRLREDGASGLVSRKRGRPSNRRYSDAFRAEVATLVREHYADFGPTLAREYLAERHGIGLSRETLRRIMLEAGLWQDRAAKRPRPYQPRYRRDCRGELIQVDGSKHWWFEGRGPQCTLLVFIDDATSELMHLEMVGSESTFSYMRATRTYLERHGKPVAFYTDKHSAFRNNTASAKGDGMTHLGRALYRLNIELICANSPQAKGRVERVNATLQDRLVKAMRLHRISTIDQANAFLPSYMAQHNRRFAKAPFDPRDLHRPLAIHDDLEAELVWREQRTVTGALTLHYNKVMFILVPSPATKALARKKVDVCE</sequence>
<dbReference type="Pfam" id="PF13565">
    <property type="entry name" value="HTH_32"/>
    <property type="match status" value="1"/>
</dbReference>
<evidence type="ECO:0000259" key="1">
    <source>
        <dbReference type="PROSITE" id="PS50994"/>
    </source>
</evidence>
<evidence type="ECO:0000313" key="3">
    <source>
        <dbReference type="Proteomes" id="UP001187221"/>
    </source>
</evidence>
<dbReference type="NCBIfam" id="NF033594">
    <property type="entry name" value="transpos_ISNCY_2"/>
    <property type="match status" value="1"/>
</dbReference>
<dbReference type="InterPro" id="IPR012337">
    <property type="entry name" value="RNaseH-like_sf"/>
</dbReference>
<dbReference type="PANTHER" id="PTHR35004:SF7">
    <property type="entry name" value="INTEGRASE PROTEIN"/>
    <property type="match status" value="1"/>
</dbReference>
<reference evidence="2 3" key="1">
    <citation type="submission" date="2023-06" db="EMBL/GenBank/DDBJ databases">
        <title>Draft genome sequence of Novosphingobium sp. strain IK01.</title>
        <authorList>
            <person name="Hatamoto M."/>
            <person name="Ikarashi T."/>
            <person name="Yamaguchi T."/>
        </authorList>
    </citation>
    <scope>NUCLEOTIDE SEQUENCE [LARGE SCALE GENOMIC DNA]</scope>
    <source>
        <strain evidence="2 3">IK01</strain>
    </source>
</reference>
<dbReference type="Proteomes" id="UP001187221">
    <property type="component" value="Unassembled WGS sequence"/>
</dbReference>
<dbReference type="EMBL" id="BTFW01000002">
    <property type="protein sequence ID" value="GMM62497.1"/>
    <property type="molecule type" value="Genomic_DNA"/>
</dbReference>
<protein>
    <submittedName>
        <fullName evidence="2">ISNCY family transposase</fullName>
    </submittedName>
</protein>
<accession>A0ABQ6PC02</accession>
<proteinExistence type="predicted"/>
<gene>
    <name evidence="2" type="ORF">NUTIK01_32740</name>
</gene>
<organism evidence="2 3">
    <name type="scientific">Novosphingobium pituita</name>
    <dbReference type="NCBI Taxonomy" id="3056842"/>
    <lineage>
        <taxon>Bacteria</taxon>
        <taxon>Pseudomonadati</taxon>
        <taxon>Pseudomonadota</taxon>
        <taxon>Alphaproteobacteria</taxon>
        <taxon>Sphingomonadales</taxon>
        <taxon>Sphingomonadaceae</taxon>
        <taxon>Novosphingobium</taxon>
    </lineage>
</organism>
<dbReference type="InterPro" id="IPR001584">
    <property type="entry name" value="Integrase_cat-core"/>
</dbReference>
<evidence type="ECO:0000313" key="2">
    <source>
        <dbReference type="EMBL" id="GMM62497.1"/>
    </source>
</evidence>
<keyword evidence="3" id="KW-1185">Reference proteome</keyword>
<dbReference type="InterPro" id="IPR009057">
    <property type="entry name" value="Homeodomain-like_sf"/>
</dbReference>
<dbReference type="Gene3D" id="3.30.420.10">
    <property type="entry name" value="Ribonuclease H-like superfamily/Ribonuclease H"/>
    <property type="match status" value="1"/>
</dbReference>